<accession>A0ABP1R572</accession>
<feature type="signal peptide" evidence="1">
    <location>
        <begin position="1"/>
        <end position="27"/>
    </location>
</feature>
<sequence length="100" mass="10830">MGKLWVFLLLNSIIILLSGFTVDVADALPPPWVQKLIAAKSGYTFPTTTPTTTTTTEGTPIIIYSAMIIPPPPPPLPPALPSVPNQNPIYIPKWKSHKKG</sequence>
<dbReference type="EMBL" id="CAXLJM020000053">
    <property type="protein sequence ID" value="CAL8116579.1"/>
    <property type="molecule type" value="Genomic_DNA"/>
</dbReference>
<proteinExistence type="predicted"/>
<feature type="chain" id="PRO_5046301375" evidence="1">
    <location>
        <begin position="28"/>
        <end position="100"/>
    </location>
</feature>
<evidence type="ECO:0000313" key="2">
    <source>
        <dbReference type="EMBL" id="CAL8116579.1"/>
    </source>
</evidence>
<organism evidence="2 3">
    <name type="scientific">Orchesella dallaii</name>
    <dbReference type="NCBI Taxonomy" id="48710"/>
    <lineage>
        <taxon>Eukaryota</taxon>
        <taxon>Metazoa</taxon>
        <taxon>Ecdysozoa</taxon>
        <taxon>Arthropoda</taxon>
        <taxon>Hexapoda</taxon>
        <taxon>Collembola</taxon>
        <taxon>Entomobryomorpha</taxon>
        <taxon>Entomobryoidea</taxon>
        <taxon>Orchesellidae</taxon>
        <taxon>Orchesellinae</taxon>
        <taxon>Orchesella</taxon>
    </lineage>
</organism>
<protein>
    <submittedName>
        <fullName evidence="2">Uncharacterized protein</fullName>
    </submittedName>
</protein>
<reference evidence="2 3" key="1">
    <citation type="submission" date="2024-08" db="EMBL/GenBank/DDBJ databases">
        <authorList>
            <person name="Cucini C."/>
            <person name="Frati F."/>
        </authorList>
    </citation>
    <scope>NUCLEOTIDE SEQUENCE [LARGE SCALE GENOMIC DNA]</scope>
</reference>
<dbReference type="Proteomes" id="UP001642540">
    <property type="component" value="Unassembled WGS sequence"/>
</dbReference>
<keyword evidence="1" id="KW-0732">Signal</keyword>
<evidence type="ECO:0000313" key="3">
    <source>
        <dbReference type="Proteomes" id="UP001642540"/>
    </source>
</evidence>
<name>A0ABP1R572_9HEXA</name>
<comment type="caution">
    <text evidence="2">The sequence shown here is derived from an EMBL/GenBank/DDBJ whole genome shotgun (WGS) entry which is preliminary data.</text>
</comment>
<gene>
    <name evidence="2" type="ORF">ODALV1_LOCUS17341</name>
</gene>
<keyword evidence="3" id="KW-1185">Reference proteome</keyword>
<evidence type="ECO:0000256" key="1">
    <source>
        <dbReference type="SAM" id="SignalP"/>
    </source>
</evidence>